<organism evidence="2 3">
    <name type="scientific">Marinobacter guineae</name>
    <dbReference type="NCBI Taxonomy" id="432303"/>
    <lineage>
        <taxon>Bacteria</taxon>
        <taxon>Pseudomonadati</taxon>
        <taxon>Pseudomonadota</taxon>
        <taxon>Gammaproteobacteria</taxon>
        <taxon>Pseudomonadales</taxon>
        <taxon>Marinobacteraceae</taxon>
        <taxon>Marinobacter</taxon>
    </lineage>
</organism>
<sequence>MMTLRYSFCASLLVCLLASQSVAADDITRRATRLEPLVLNAADGFSIKRYELEAGVYYRWRIQSDGLEEYKLLAPDFFRESWVDQVVVEGLEVKPMGLHAIEFDRSGEMDVWFVTIRPGTYPFYIEGLERQGFSGEFVVK</sequence>
<evidence type="ECO:0008006" key="4">
    <source>
        <dbReference type="Google" id="ProtNLM"/>
    </source>
</evidence>
<reference evidence="2 3" key="1">
    <citation type="submission" date="2017-09" db="EMBL/GenBank/DDBJ databases">
        <title>The draft genome sequences of Marinobacter guineae M3B.</title>
        <authorList>
            <person name="Cao J."/>
        </authorList>
    </citation>
    <scope>NUCLEOTIDE SEQUENCE [LARGE SCALE GENOMIC DNA]</scope>
    <source>
        <strain evidence="2 3">M3B</strain>
    </source>
</reference>
<proteinExistence type="predicted"/>
<comment type="caution">
    <text evidence="2">The sequence shown here is derived from an EMBL/GenBank/DDBJ whole genome shotgun (WGS) entry which is preliminary data.</text>
</comment>
<dbReference type="AlphaFoldDB" id="A0A2G1VC31"/>
<gene>
    <name evidence="2" type="ORF">CLH62_15480</name>
</gene>
<protein>
    <recommendedName>
        <fullName evidence="4">Copper-binding protein</fullName>
    </recommendedName>
</protein>
<feature type="signal peptide" evidence="1">
    <location>
        <begin position="1"/>
        <end position="23"/>
    </location>
</feature>
<evidence type="ECO:0000313" key="2">
    <source>
        <dbReference type="EMBL" id="PHQ24316.1"/>
    </source>
</evidence>
<name>A0A2G1VC31_9GAMM</name>
<evidence type="ECO:0000256" key="1">
    <source>
        <dbReference type="SAM" id="SignalP"/>
    </source>
</evidence>
<dbReference type="EMBL" id="NTFI01000005">
    <property type="protein sequence ID" value="PHQ24316.1"/>
    <property type="molecule type" value="Genomic_DNA"/>
</dbReference>
<evidence type="ECO:0000313" key="3">
    <source>
        <dbReference type="Proteomes" id="UP000229044"/>
    </source>
</evidence>
<accession>A0A2G1VC31</accession>
<keyword evidence="1" id="KW-0732">Signal</keyword>
<dbReference type="OrthoDB" id="5343781at2"/>
<dbReference type="Proteomes" id="UP000229044">
    <property type="component" value="Unassembled WGS sequence"/>
</dbReference>
<keyword evidence="3" id="KW-1185">Reference proteome</keyword>
<feature type="chain" id="PRO_5013713189" description="Copper-binding protein" evidence="1">
    <location>
        <begin position="24"/>
        <end position="140"/>
    </location>
</feature>
<dbReference type="RefSeq" id="WP_099619093.1">
    <property type="nucleotide sequence ID" value="NZ_KZ319341.1"/>
</dbReference>